<dbReference type="GO" id="GO:1902600">
    <property type="term" value="P:proton transmembrane transport"/>
    <property type="evidence" value="ECO:0007669"/>
    <property type="project" value="InterPro"/>
</dbReference>
<feature type="non-terminal residue" evidence="3">
    <location>
        <position position="47"/>
    </location>
</feature>
<dbReference type="GO" id="GO:0046034">
    <property type="term" value="P:ATP metabolic process"/>
    <property type="evidence" value="ECO:0007669"/>
    <property type="project" value="InterPro"/>
</dbReference>
<organism evidence="3">
    <name type="scientific">marine metagenome</name>
    <dbReference type="NCBI Taxonomy" id="408172"/>
    <lineage>
        <taxon>unclassified sequences</taxon>
        <taxon>metagenomes</taxon>
        <taxon>ecological metagenomes</taxon>
    </lineage>
</organism>
<protein>
    <recommendedName>
        <fullName evidence="4">F0F1 ATP synthase subunit alpha</fullName>
    </recommendedName>
</protein>
<name>A0A382KFK1_9ZZZZ</name>
<evidence type="ECO:0008006" key="4">
    <source>
        <dbReference type="Google" id="ProtNLM"/>
    </source>
</evidence>
<evidence type="ECO:0000256" key="2">
    <source>
        <dbReference type="ARBA" id="ARBA00022448"/>
    </source>
</evidence>
<dbReference type="InterPro" id="IPR023366">
    <property type="entry name" value="ATP_synth_asu-like_sf"/>
</dbReference>
<dbReference type="Gene3D" id="2.40.30.20">
    <property type="match status" value="1"/>
</dbReference>
<dbReference type="EMBL" id="UINC01079603">
    <property type="protein sequence ID" value="SVC21747.1"/>
    <property type="molecule type" value="Genomic_DNA"/>
</dbReference>
<evidence type="ECO:0000256" key="1">
    <source>
        <dbReference type="ARBA" id="ARBA00008936"/>
    </source>
</evidence>
<accession>A0A382KFK1</accession>
<dbReference type="InterPro" id="IPR036121">
    <property type="entry name" value="ATPase_F1/V1/A1_a/bsu_N_sf"/>
</dbReference>
<comment type="similarity">
    <text evidence="1">Belongs to the ATPase alpha/beta chains family.</text>
</comment>
<dbReference type="GO" id="GO:0005524">
    <property type="term" value="F:ATP binding"/>
    <property type="evidence" value="ECO:0007669"/>
    <property type="project" value="UniProtKB-KW"/>
</dbReference>
<proteinExistence type="inferred from homology"/>
<evidence type="ECO:0000313" key="3">
    <source>
        <dbReference type="EMBL" id="SVC21747.1"/>
    </source>
</evidence>
<dbReference type="SUPFAM" id="SSF50615">
    <property type="entry name" value="N-terminal domain of alpha and beta subunits of F1 ATP synthase"/>
    <property type="match status" value="1"/>
</dbReference>
<sequence length="47" mass="4892">MAVRPEEIASILREQIEQFESSTVSTDVGTVIDAGDGVARATGLSNA</sequence>
<keyword evidence="2" id="KW-0813">Transport</keyword>
<gene>
    <name evidence="3" type="ORF">METZ01_LOCUS274601</name>
</gene>
<dbReference type="AlphaFoldDB" id="A0A382KFK1"/>
<reference evidence="3" key="1">
    <citation type="submission" date="2018-05" db="EMBL/GenBank/DDBJ databases">
        <authorList>
            <person name="Lanie J.A."/>
            <person name="Ng W.-L."/>
            <person name="Kazmierczak K.M."/>
            <person name="Andrzejewski T.M."/>
            <person name="Davidsen T.M."/>
            <person name="Wayne K.J."/>
            <person name="Tettelin H."/>
            <person name="Glass J.I."/>
            <person name="Rusch D."/>
            <person name="Podicherti R."/>
            <person name="Tsui H.-C.T."/>
            <person name="Winkler M.E."/>
        </authorList>
    </citation>
    <scope>NUCLEOTIDE SEQUENCE</scope>
</reference>